<accession>A0A6A2XB10</accession>
<evidence type="ECO:0000313" key="2">
    <source>
        <dbReference type="EMBL" id="KAE8664505.1"/>
    </source>
</evidence>
<name>A0A6A2XB10_HIBSY</name>
<reference evidence="2" key="1">
    <citation type="submission" date="2019-09" db="EMBL/GenBank/DDBJ databases">
        <title>Draft genome information of white flower Hibiscus syriacus.</title>
        <authorList>
            <person name="Kim Y.-M."/>
        </authorList>
    </citation>
    <scope>NUCLEOTIDE SEQUENCE [LARGE SCALE GENOMIC DNA]</scope>
    <source>
        <strain evidence="2">YM2019G1</strain>
    </source>
</reference>
<comment type="caution">
    <text evidence="2">The sequence shown here is derived from an EMBL/GenBank/DDBJ whole genome shotgun (WGS) entry which is preliminary data.</text>
</comment>
<protein>
    <recommendedName>
        <fullName evidence="1">VAL1-3 N-terminal zinc finger domain-containing protein</fullName>
    </recommendedName>
</protein>
<dbReference type="AlphaFoldDB" id="A0A6A2XB10"/>
<dbReference type="PANTHER" id="PTHR46245:SF10">
    <property type="entry name" value="B3 DOMAIN-CONTAINING TRANSCRIPTION FACTOR VAL3"/>
    <property type="match status" value="1"/>
</dbReference>
<proteinExistence type="predicted"/>
<evidence type="ECO:0000313" key="3">
    <source>
        <dbReference type="Proteomes" id="UP000436088"/>
    </source>
</evidence>
<dbReference type="InterPro" id="IPR057743">
    <property type="entry name" value="Zfn_VAL1-3_N"/>
</dbReference>
<dbReference type="EMBL" id="VEPZ02001648">
    <property type="protein sequence ID" value="KAE8664505.1"/>
    <property type="molecule type" value="Genomic_DNA"/>
</dbReference>
<keyword evidence="3" id="KW-1185">Reference proteome</keyword>
<dbReference type="Pfam" id="PF25813">
    <property type="entry name" value="zf_VAL1_N"/>
    <property type="match status" value="1"/>
</dbReference>
<organism evidence="2 3">
    <name type="scientific">Hibiscus syriacus</name>
    <name type="common">Rose of Sharon</name>
    <dbReference type="NCBI Taxonomy" id="106335"/>
    <lineage>
        <taxon>Eukaryota</taxon>
        <taxon>Viridiplantae</taxon>
        <taxon>Streptophyta</taxon>
        <taxon>Embryophyta</taxon>
        <taxon>Tracheophyta</taxon>
        <taxon>Spermatophyta</taxon>
        <taxon>Magnoliopsida</taxon>
        <taxon>eudicotyledons</taxon>
        <taxon>Gunneridae</taxon>
        <taxon>Pentapetalae</taxon>
        <taxon>rosids</taxon>
        <taxon>malvids</taxon>
        <taxon>Malvales</taxon>
        <taxon>Malvaceae</taxon>
        <taxon>Malvoideae</taxon>
        <taxon>Hibiscus</taxon>
    </lineage>
</organism>
<gene>
    <name evidence="2" type="ORF">F3Y22_tig00112762pilonHSYRG00139</name>
</gene>
<sequence>MMTSTSAAASSSKICFNSSCTVLKSERPRTGWRLRTGELAELCDRCAVLFEEGRFCGTFHLNDAGWRTCESCGKRVHCGCIVSAHAFTLLDAGGIECVACSRKNAVLGSNSSWPPSLLFHSSLPERFKEYPAKGWSQLPVSGSVPWQQAPSLLNSSTPQLELYSRTPYEVDLTTGIDRLNVSNRLSTPSLEMKKLRNFLKG</sequence>
<feature type="domain" description="VAL1-3 N-terminal zinc finger" evidence="1">
    <location>
        <begin position="58"/>
        <end position="106"/>
    </location>
</feature>
<evidence type="ECO:0000259" key="1">
    <source>
        <dbReference type="Pfam" id="PF25813"/>
    </source>
</evidence>
<dbReference type="PANTHER" id="PTHR46245">
    <property type="entry name" value="B3 DOMAIN-CONTAINING PROTEIN OS07G0563300"/>
    <property type="match status" value="1"/>
</dbReference>
<dbReference type="Proteomes" id="UP000436088">
    <property type="component" value="Unassembled WGS sequence"/>
</dbReference>